<evidence type="ECO:0000313" key="10">
    <source>
        <dbReference type="EMBL" id="KAJ3653191.1"/>
    </source>
</evidence>
<evidence type="ECO:0000256" key="2">
    <source>
        <dbReference type="ARBA" id="ARBA00022664"/>
    </source>
</evidence>
<protein>
    <recommendedName>
        <fullName evidence="9">RRM domain-containing protein</fullName>
    </recommendedName>
</protein>
<evidence type="ECO:0000259" key="9">
    <source>
        <dbReference type="PROSITE" id="PS50102"/>
    </source>
</evidence>
<dbReference type="GO" id="GO:0005634">
    <property type="term" value="C:nucleus"/>
    <property type="evidence" value="ECO:0007669"/>
    <property type="project" value="UniProtKB-SubCell"/>
</dbReference>
<dbReference type="InterPro" id="IPR011990">
    <property type="entry name" value="TPR-like_helical_dom_sf"/>
</dbReference>
<evidence type="ECO:0000256" key="4">
    <source>
        <dbReference type="ARBA" id="ARBA00022884"/>
    </source>
</evidence>
<keyword evidence="5" id="KW-0508">mRNA splicing</keyword>
<dbReference type="PANTHER" id="PTHR17204:SF25">
    <property type="entry name" value="RRM DOMAIN-CONTAINING PROTEIN"/>
    <property type="match status" value="1"/>
</dbReference>
<evidence type="ECO:0000313" key="11">
    <source>
        <dbReference type="Proteomes" id="UP001168821"/>
    </source>
</evidence>
<gene>
    <name evidence="10" type="ORF">Zmor_012455</name>
</gene>
<dbReference type="SUPFAM" id="SSF54928">
    <property type="entry name" value="RNA-binding domain, RBD"/>
    <property type="match status" value="2"/>
</dbReference>
<comment type="subcellular location">
    <subcellularLocation>
        <location evidence="1">Nucleus</location>
    </subcellularLocation>
</comment>
<keyword evidence="3" id="KW-0677">Repeat</keyword>
<dbReference type="PANTHER" id="PTHR17204">
    <property type="entry name" value="PRE-MRNA PROCESSING PROTEIN PRP39-RELATED"/>
    <property type="match status" value="1"/>
</dbReference>
<dbReference type="InterPro" id="IPR008847">
    <property type="entry name" value="Suf"/>
</dbReference>
<keyword evidence="2" id="KW-0507">mRNA processing</keyword>
<keyword evidence="11" id="KW-1185">Reference proteome</keyword>
<feature type="region of interest" description="Disordered" evidence="8">
    <location>
        <begin position="1"/>
        <end position="29"/>
    </location>
</feature>
<feature type="compositionally biased region" description="Basic and acidic residues" evidence="8">
    <location>
        <begin position="521"/>
        <end position="535"/>
    </location>
</feature>
<evidence type="ECO:0000256" key="6">
    <source>
        <dbReference type="ARBA" id="ARBA00023242"/>
    </source>
</evidence>
<evidence type="ECO:0000256" key="5">
    <source>
        <dbReference type="ARBA" id="ARBA00023187"/>
    </source>
</evidence>
<dbReference type="GO" id="GO:0003723">
    <property type="term" value="F:RNA binding"/>
    <property type="evidence" value="ECO:0007669"/>
    <property type="project" value="UniProtKB-UniRule"/>
</dbReference>
<evidence type="ECO:0000256" key="7">
    <source>
        <dbReference type="PROSITE-ProRule" id="PRU00176"/>
    </source>
</evidence>
<proteinExistence type="predicted"/>
<evidence type="ECO:0000256" key="1">
    <source>
        <dbReference type="ARBA" id="ARBA00004123"/>
    </source>
</evidence>
<evidence type="ECO:0000256" key="8">
    <source>
        <dbReference type="SAM" id="MobiDB-lite"/>
    </source>
</evidence>
<dbReference type="InterPro" id="IPR003107">
    <property type="entry name" value="HAT"/>
</dbReference>
<dbReference type="Gene3D" id="3.30.70.330">
    <property type="match status" value="2"/>
</dbReference>
<dbReference type="SMART" id="SM00386">
    <property type="entry name" value="HAT"/>
    <property type="match status" value="7"/>
</dbReference>
<feature type="compositionally biased region" description="Pro residues" evidence="8">
    <location>
        <begin position="716"/>
        <end position="728"/>
    </location>
</feature>
<feature type="region of interest" description="Disordered" evidence="8">
    <location>
        <begin position="502"/>
        <end position="545"/>
    </location>
</feature>
<dbReference type="SUPFAM" id="SSF48452">
    <property type="entry name" value="TPR-like"/>
    <property type="match status" value="1"/>
</dbReference>
<organism evidence="10 11">
    <name type="scientific">Zophobas morio</name>
    <dbReference type="NCBI Taxonomy" id="2755281"/>
    <lineage>
        <taxon>Eukaryota</taxon>
        <taxon>Metazoa</taxon>
        <taxon>Ecdysozoa</taxon>
        <taxon>Arthropoda</taxon>
        <taxon>Hexapoda</taxon>
        <taxon>Insecta</taxon>
        <taxon>Pterygota</taxon>
        <taxon>Neoptera</taxon>
        <taxon>Endopterygota</taxon>
        <taxon>Coleoptera</taxon>
        <taxon>Polyphaga</taxon>
        <taxon>Cucujiformia</taxon>
        <taxon>Tenebrionidae</taxon>
        <taxon>Zophobas</taxon>
    </lineage>
</organism>
<accession>A0AA38IDG8</accession>
<dbReference type="EMBL" id="JALNTZ010000004">
    <property type="protein sequence ID" value="KAJ3653191.1"/>
    <property type="molecule type" value="Genomic_DNA"/>
</dbReference>
<dbReference type="SMART" id="SM00360">
    <property type="entry name" value="RRM"/>
    <property type="match status" value="2"/>
</dbReference>
<feature type="compositionally biased region" description="Polar residues" evidence="8">
    <location>
        <begin position="505"/>
        <end position="516"/>
    </location>
</feature>
<dbReference type="InterPro" id="IPR012677">
    <property type="entry name" value="Nucleotide-bd_a/b_plait_sf"/>
</dbReference>
<dbReference type="Proteomes" id="UP001168821">
    <property type="component" value="Unassembled WGS sequence"/>
</dbReference>
<dbReference type="GO" id="GO:0006397">
    <property type="term" value="P:mRNA processing"/>
    <property type="evidence" value="ECO:0007669"/>
    <property type="project" value="UniProtKB-KW"/>
</dbReference>
<reference evidence="10" key="1">
    <citation type="journal article" date="2023" name="G3 (Bethesda)">
        <title>Whole genome assemblies of Zophobas morio and Tenebrio molitor.</title>
        <authorList>
            <person name="Kaur S."/>
            <person name="Stinson S.A."/>
            <person name="diCenzo G.C."/>
        </authorList>
    </citation>
    <scope>NUCLEOTIDE SEQUENCE</scope>
    <source>
        <strain evidence="10">QUZm001</strain>
    </source>
</reference>
<dbReference type="Pfam" id="PF05843">
    <property type="entry name" value="Suf"/>
    <property type="match status" value="1"/>
</dbReference>
<feature type="region of interest" description="Disordered" evidence="8">
    <location>
        <begin position="716"/>
        <end position="777"/>
    </location>
</feature>
<keyword evidence="4 7" id="KW-0694">RNA-binding</keyword>
<dbReference type="Gene3D" id="1.25.40.10">
    <property type="entry name" value="Tetratricopeptide repeat domain"/>
    <property type="match status" value="2"/>
</dbReference>
<keyword evidence="6" id="KW-0539">Nucleus</keyword>
<feature type="domain" description="RRM" evidence="9">
    <location>
        <begin position="641"/>
        <end position="717"/>
    </location>
</feature>
<name>A0AA38IDG8_9CUCU</name>
<dbReference type="PROSITE" id="PS50102">
    <property type="entry name" value="RRM"/>
    <property type="match status" value="2"/>
</dbReference>
<evidence type="ECO:0000256" key="3">
    <source>
        <dbReference type="ARBA" id="ARBA00022737"/>
    </source>
</evidence>
<dbReference type="InterPro" id="IPR000504">
    <property type="entry name" value="RRM_dom"/>
</dbReference>
<feature type="domain" description="RRM" evidence="9">
    <location>
        <begin position="550"/>
        <end position="623"/>
    </location>
</feature>
<comment type="caution">
    <text evidence="10">The sequence shown here is derived from an EMBL/GenBank/DDBJ whole genome shotgun (WGS) entry which is preliminary data.</text>
</comment>
<sequence>MEEQEEHNEPMEVNSDSDSSSSDDEAEQALISKAEDLERQISDNKYLYNAHEELVNLYRQLGDLASMRLAYERFHEYFPLTPEIWLAWINDEKRLANSESEVKYVFSLFEKAMEDYVSVTLWIEYAQYSIGASNLDTTRQILEKGLTAAGLHTAEGSLLWDTLKELELAHLSIAQEDTDEWKEQLSRVVEVFRRQLSVPLVNMEKTYAEWKTLVEQLPKDHTINTEAVEWGYKKALKALQSYAPFEEKLLLTEDETEVLQVYKDYIKSLSDPSTILCVYERAVAKMCLNINIWLDYCLYTLKLGDTAAKVSSKALRNCPWSEDLWVMRLRVLEHLEKEEKEVMACFEQGISNLGVNQGTELWLAYLEYVYRNSTDKEKLYKTFDQALNQLRYQDEGVAKITKWYARILAKNGDMAGARRLWKNILKNPQNKSAANVWLEYANLERQYGEPTQLRNLFQRALTSCTDWPQYVAEEWLMFERECGKLSDVMKCIEKRNELVKVEPPQVQTTSEEASQKGTKRKSNEETATDSKKQKTEQTSPKKKILKDPTRTVFVSNLHTSVNEKRLKKMFPNSVNIEVVMDRKGKSRCYGYVQFNMEEEVMTALARDREPLDGRPIFISNCKPDRTERKAGFKYSVETEDNKLFVKGLPFDKTEDDIKEIFKSWGVKEVRLVRRRNGQSKGLAYVEFNDENSAKKAKNKTDQMKIGENTITVAISAPPPKTPNVPKPTGPVRHARSKLQMPLIPRALQVKSSDTSNGEAKPVQSKSNEDFRNMLLNK</sequence>
<dbReference type="GO" id="GO:0008380">
    <property type="term" value="P:RNA splicing"/>
    <property type="evidence" value="ECO:0007669"/>
    <property type="project" value="UniProtKB-KW"/>
</dbReference>
<dbReference type="AlphaFoldDB" id="A0AA38IDG8"/>
<dbReference type="InterPro" id="IPR035979">
    <property type="entry name" value="RBD_domain_sf"/>
</dbReference>
<dbReference type="Pfam" id="PF00076">
    <property type="entry name" value="RRM_1"/>
    <property type="match status" value="2"/>
</dbReference>